<dbReference type="EMBL" id="ARYC01003707">
    <property type="protein sequence ID" value="KEJ82817.1"/>
    <property type="molecule type" value="Genomic_DNA"/>
</dbReference>
<proteinExistence type="predicted"/>
<dbReference type="AlphaFoldDB" id="A0A073IBM9"/>
<accession>A0A073IBM9</accession>
<sequence>MVVEMVQSAYSRCTPFLIGEKFSGSINTPYSLFGVYGQKSSLYMMPEQGTRGVFKETLQPFSQLKFSIGQWESQLVIQ</sequence>
<keyword evidence="2" id="KW-1185">Reference proteome</keyword>
<name>A0A073IBM9_9SPIT</name>
<evidence type="ECO:0000313" key="2">
    <source>
        <dbReference type="Proteomes" id="UP000053232"/>
    </source>
</evidence>
<reference evidence="2" key="1">
    <citation type="journal article" date="2014" name="Cell">
        <title>The Architecture of a Scrambled Genome Reveals Massive Levels of Genomic Rearrangement during Development.</title>
        <authorList>
            <person name="Chen X."/>
            <person name="Bracht J.R."/>
            <person name="Goldman A.D."/>
            <person name="Dolzhenko E."/>
            <person name="Clay D.M."/>
            <person name="Swart E.C."/>
            <person name="Perlman D.H."/>
            <person name="Doak T.G."/>
            <person name="Stuart A."/>
            <person name="Amemiya C.T."/>
            <person name="Sebra R.P."/>
            <person name="Landweber L.F."/>
        </authorList>
    </citation>
    <scope>NUCLEOTIDE SEQUENCE [LARGE SCALE GENOMIC DNA]</scope>
    <source>
        <strain evidence="2">JRB310</strain>
    </source>
</reference>
<protein>
    <submittedName>
        <fullName evidence="1">Uncharacterized protein</fullName>
    </submittedName>
</protein>
<dbReference type="Proteomes" id="UP000053232">
    <property type="component" value="Unassembled WGS sequence"/>
</dbReference>
<evidence type="ECO:0000313" key="1">
    <source>
        <dbReference type="EMBL" id="KEJ82817.1"/>
    </source>
</evidence>
<comment type="caution">
    <text evidence="1">The sequence shown here is derived from an EMBL/GenBank/DDBJ whole genome shotgun (WGS) entry which is preliminary data.</text>
</comment>
<organism evidence="1 2">
    <name type="scientific">Oxytricha trifallax</name>
    <dbReference type="NCBI Taxonomy" id="1172189"/>
    <lineage>
        <taxon>Eukaryota</taxon>
        <taxon>Sar</taxon>
        <taxon>Alveolata</taxon>
        <taxon>Ciliophora</taxon>
        <taxon>Intramacronucleata</taxon>
        <taxon>Spirotrichea</taxon>
        <taxon>Stichotrichia</taxon>
        <taxon>Sporadotrichida</taxon>
        <taxon>Oxytrichidae</taxon>
        <taxon>Oxytrichinae</taxon>
        <taxon>Oxytricha</taxon>
    </lineage>
</organism>
<gene>
    <name evidence="1" type="ORF">OXYTRIMIC_462</name>
</gene>